<comment type="caution">
    <text evidence="1">The sequence shown here is derived from an EMBL/GenBank/DDBJ whole genome shotgun (WGS) entry which is preliminary data.</text>
</comment>
<name>A0AA38WGG4_9ASTR</name>
<evidence type="ECO:0000313" key="1">
    <source>
        <dbReference type="EMBL" id="KAJ9551300.1"/>
    </source>
</evidence>
<reference evidence="1" key="1">
    <citation type="submission" date="2023-03" db="EMBL/GenBank/DDBJ databases">
        <title>Chromosome-scale reference genome and RAD-based genetic map of yellow starthistle (Centaurea solstitialis) reveal putative structural variation and QTLs associated with invader traits.</title>
        <authorList>
            <person name="Reatini B."/>
            <person name="Cang F.A."/>
            <person name="Jiang Q."/>
            <person name="Mckibben M.T.W."/>
            <person name="Barker M.S."/>
            <person name="Rieseberg L.H."/>
            <person name="Dlugosch K.M."/>
        </authorList>
    </citation>
    <scope>NUCLEOTIDE SEQUENCE</scope>
    <source>
        <strain evidence="1">CAN-66</strain>
        <tissue evidence="1">Leaf</tissue>
    </source>
</reference>
<keyword evidence="2" id="KW-1185">Reference proteome</keyword>
<dbReference type="Proteomes" id="UP001172457">
    <property type="component" value="Chromosome 4"/>
</dbReference>
<dbReference type="EMBL" id="JARYMX010000004">
    <property type="protein sequence ID" value="KAJ9551300.1"/>
    <property type="molecule type" value="Genomic_DNA"/>
</dbReference>
<dbReference type="AlphaFoldDB" id="A0AA38WGG4"/>
<organism evidence="1 2">
    <name type="scientific">Centaurea solstitialis</name>
    <name type="common">yellow star-thistle</name>
    <dbReference type="NCBI Taxonomy" id="347529"/>
    <lineage>
        <taxon>Eukaryota</taxon>
        <taxon>Viridiplantae</taxon>
        <taxon>Streptophyta</taxon>
        <taxon>Embryophyta</taxon>
        <taxon>Tracheophyta</taxon>
        <taxon>Spermatophyta</taxon>
        <taxon>Magnoliopsida</taxon>
        <taxon>eudicotyledons</taxon>
        <taxon>Gunneridae</taxon>
        <taxon>Pentapetalae</taxon>
        <taxon>asterids</taxon>
        <taxon>campanulids</taxon>
        <taxon>Asterales</taxon>
        <taxon>Asteraceae</taxon>
        <taxon>Carduoideae</taxon>
        <taxon>Cardueae</taxon>
        <taxon>Centaureinae</taxon>
        <taxon>Centaurea</taxon>
    </lineage>
</organism>
<accession>A0AA38WGG4</accession>
<protein>
    <submittedName>
        <fullName evidence="1">Uncharacterized protein</fullName>
    </submittedName>
</protein>
<proteinExistence type="predicted"/>
<evidence type="ECO:0000313" key="2">
    <source>
        <dbReference type="Proteomes" id="UP001172457"/>
    </source>
</evidence>
<gene>
    <name evidence="1" type="ORF">OSB04_015345</name>
</gene>
<sequence length="59" mass="6530">MWQPMWHCDRLPAQQKIEVMEKSEVAPADFPATKKLARQLDFTAVGGSQPPPPPPATTT</sequence>